<accession>A0A1F5EB39</accession>
<name>A0A1F5EB39_9BACT</name>
<dbReference type="Pfam" id="PF04294">
    <property type="entry name" value="VanW"/>
    <property type="match status" value="1"/>
</dbReference>
<evidence type="ECO:0000313" key="2">
    <source>
        <dbReference type="EMBL" id="OGD64561.1"/>
    </source>
</evidence>
<evidence type="ECO:0000259" key="1">
    <source>
        <dbReference type="Pfam" id="PF12229"/>
    </source>
</evidence>
<gene>
    <name evidence="2" type="ORF">A3A71_00700</name>
</gene>
<reference evidence="2 3" key="1">
    <citation type="journal article" date="2016" name="Nat. Commun.">
        <title>Thousands of microbial genomes shed light on interconnected biogeochemical processes in an aquifer system.</title>
        <authorList>
            <person name="Anantharaman K."/>
            <person name="Brown C.T."/>
            <person name="Hug L.A."/>
            <person name="Sharon I."/>
            <person name="Castelle C.J."/>
            <person name="Probst A.J."/>
            <person name="Thomas B.C."/>
            <person name="Singh A."/>
            <person name="Wilkins M.J."/>
            <person name="Karaoz U."/>
            <person name="Brodie E.L."/>
            <person name="Williams K.H."/>
            <person name="Hubbard S.S."/>
            <person name="Banfield J.F."/>
        </authorList>
    </citation>
    <scope>NUCLEOTIDE SEQUENCE [LARGE SCALE GENOMIC DNA]</scope>
</reference>
<dbReference type="InterPro" id="IPR007391">
    <property type="entry name" value="Vancomycin_resist_VanW"/>
</dbReference>
<dbReference type="PANTHER" id="PTHR35788:SF1">
    <property type="entry name" value="EXPORTED PROTEIN"/>
    <property type="match status" value="1"/>
</dbReference>
<dbReference type="Pfam" id="PF12229">
    <property type="entry name" value="PG_binding_4"/>
    <property type="match status" value="1"/>
</dbReference>
<dbReference type="Proteomes" id="UP000177481">
    <property type="component" value="Unassembled WGS sequence"/>
</dbReference>
<dbReference type="InterPro" id="IPR022029">
    <property type="entry name" value="YoaR-like_PG-bd"/>
</dbReference>
<protein>
    <recommendedName>
        <fullName evidence="1">YoaR-like putative peptidoglycan binding domain-containing protein</fullName>
    </recommendedName>
</protein>
<dbReference type="PANTHER" id="PTHR35788">
    <property type="entry name" value="EXPORTED PROTEIN-RELATED"/>
    <property type="match status" value="1"/>
</dbReference>
<dbReference type="EMBL" id="MEZX01000002">
    <property type="protein sequence ID" value="OGD64561.1"/>
    <property type="molecule type" value="Genomic_DNA"/>
</dbReference>
<dbReference type="InterPro" id="IPR052913">
    <property type="entry name" value="Glycopeptide_resist_protein"/>
</dbReference>
<dbReference type="AlphaFoldDB" id="A0A1F5EB39"/>
<comment type="caution">
    <text evidence="2">The sequence shown here is derived from an EMBL/GenBank/DDBJ whole genome shotgun (WGS) entry which is preliminary data.</text>
</comment>
<proteinExistence type="predicted"/>
<dbReference type="STRING" id="1797471.A3A71_00700"/>
<feature type="domain" description="YoaR-like putative peptidoglycan binding" evidence="1">
    <location>
        <begin position="69"/>
        <end position="171"/>
    </location>
</feature>
<sequence length="576" mass="62523">MFLIAGAVVVCYIGAVVWFSGRVLPRVYVGEVKLGGLTYEQTVQTLAKFKKDSVPASVNLLAKGKTSRVKPTDIGWKMDVEKTAKKVYELGRRGSSSLFYQFRAPFAKTTVVPIVDYDAERLEAVIKSFTVSVDEPAIDASATLVDGKVVPVSDQQGEVIDLEGAKAKILDHFSNFHGGDIALESVVDYPKIVLGSAALLQKSVQELAKTELTLTWEGGKKKLSKNGILSLVGFVGKVQGGASDLGLPKVLTAAFTDARVQSYLSSISGLTDDPVVEPKLAIVDKKLTVLKAAKAGRMVDLKKSSAKILLALRKAEQKRTVALILRDRPPTIDVANLGKLGIIERIGYGETSFYGSPPNRVHNITRGVEILQSALIRPRREFSTTGTLGAVDNTTGYLPELVIKEKRTVPEYGGGLCQVSTTLFRAILDAGLKVTERTAHAYRVPYYEPPVGLDATIYMPKPDLRFLNDTPGNILIQGQVVGNKVIFELWGTSDGRKSTIGTPRILSTTKPGEAIYAKTDTLPEGEIKQVELAHDGAAVLVDYVVTRNGKTIIQTTFKSVYQAWPARYLVGTKKKK</sequence>
<organism evidence="2 3">
    <name type="scientific">Candidatus Berkelbacteria bacterium RIFCSPLOWO2_01_FULL_50_28</name>
    <dbReference type="NCBI Taxonomy" id="1797471"/>
    <lineage>
        <taxon>Bacteria</taxon>
        <taxon>Candidatus Berkelbacteria</taxon>
    </lineage>
</organism>
<evidence type="ECO:0000313" key="3">
    <source>
        <dbReference type="Proteomes" id="UP000177481"/>
    </source>
</evidence>